<evidence type="ECO:0000313" key="4">
    <source>
        <dbReference type="Proteomes" id="UP001197247"/>
    </source>
</evidence>
<sequence>MERVPVVLLVEDDPGDVLMVTEALERSLHPPKLHVAGDGQEAIDFLRGAGPDGQGRMNRPDLILLDLNMPRLDGRETLAALKADERLRAVPVVVFTTSDAETDVLASYQRHASAYVTKPLDLDALESVVDQIGRFYLDVSSLLPPEQRCA</sequence>
<dbReference type="InterPro" id="IPR001789">
    <property type="entry name" value="Sig_transdc_resp-reg_receiver"/>
</dbReference>
<reference evidence="3 4" key="1">
    <citation type="submission" date="2021-05" db="EMBL/GenBank/DDBJ databases">
        <title>Kineosporia and Streptomyces sp. nov. two new marine actinobacteria isolated from Coral.</title>
        <authorList>
            <person name="Buangrab K."/>
            <person name="Sutthacheep M."/>
            <person name="Yeemin T."/>
            <person name="Harunari E."/>
            <person name="Igarashi Y."/>
            <person name="Kanchanasin P."/>
            <person name="Tanasupawat S."/>
            <person name="Phongsopitanun W."/>
        </authorList>
    </citation>
    <scope>NUCLEOTIDE SEQUENCE [LARGE SCALE GENOMIC DNA]</scope>
    <source>
        <strain evidence="3 4">J2-2</strain>
    </source>
</reference>
<comment type="caution">
    <text evidence="3">The sequence shown here is derived from an EMBL/GenBank/DDBJ whole genome shotgun (WGS) entry which is preliminary data.</text>
</comment>
<evidence type="ECO:0000256" key="1">
    <source>
        <dbReference type="PROSITE-ProRule" id="PRU00169"/>
    </source>
</evidence>
<dbReference type="EMBL" id="JAHBAY010000005">
    <property type="protein sequence ID" value="MBT0770162.1"/>
    <property type="molecule type" value="Genomic_DNA"/>
</dbReference>
<organism evidence="3 4">
    <name type="scientific">Kineosporia corallincola</name>
    <dbReference type="NCBI Taxonomy" id="2835133"/>
    <lineage>
        <taxon>Bacteria</taxon>
        <taxon>Bacillati</taxon>
        <taxon>Actinomycetota</taxon>
        <taxon>Actinomycetes</taxon>
        <taxon>Kineosporiales</taxon>
        <taxon>Kineosporiaceae</taxon>
        <taxon>Kineosporia</taxon>
    </lineage>
</organism>
<dbReference type="Proteomes" id="UP001197247">
    <property type="component" value="Unassembled WGS sequence"/>
</dbReference>
<protein>
    <submittedName>
        <fullName evidence="3">Response regulator</fullName>
    </submittedName>
</protein>
<dbReference type="PANTHER" id="PTHR44520">
    <property type="entry name" value="RESPONSE REGULATOR RCP1-RELATED"/>
    <property type="match status" value="1"/>
</dbReference>
<evidence type="ECO:0000313" key="3">
    <source>
        <dbReference type="EMBL" id="MBT0770162.1"/>
    </source>
</evidence>
<dbReference type="InterPro" id="IPR011006">
    <property type="entry name" value="CheY-like_superfamily"/>
</dbReference>
<dbReference type="Gene3D" id="3.40.50.2300">
    <property type="match status" value="1"/>
</dbReference>
<dbReference type="SMART" id="SM00448">
    <property type="entry name" value="REC"/>
    <property type="match status" value="1"/>
</dbReference>
<dbReference type="PANTHER" id="PTHR44520:SF2">
    <property type="entry name" value="RESPONSE REGULATOR RCP1"/>
    <property type="match status" value="1"/>
</dbReference>
<feature type="domain" description="Response regulatory" evidence="2">
    <location>
        <begin position="6"/>
        <end position="133"/>
    </location>
</feature>
<dbReference type="Pfam" id="PF00072">
    <property type="entry name" value="Response_reg"/>
    <property type="match status" value="1"/>
</dbReference>
<dbReference type="RefSeq" id="WP_214156453.1">
    <property type="nucleotide sequence ID" value="NZ_JAHBAY010000005.1"/>
</dbReference>
<dbReference type="PROSITE" id="PS50110">
    <property type="entry name" value="RESPONSE_REGULATORY"/>
    <property type="match status" value="1"/>
</dbReference>
<dbReference type="CDD" id="cd17557">
    <property type="entry name" value="REC_Rcp-like"/>
    <property type="match status" value="1"/>
</dbReference>
<dbReference type="SUPFAM" id="SSF52172">
    <property type="entry name" value="CheY-like"/>
    <property type="match status" value="1"/>
</dbReference>
<keyword evidence="1" id="KW-0597">Phosphoprotein</keyword>
<keyword evidence="4" id="KW-1185">Reference proteome</keyword>
<gene>
    <name evidence="3" type="ORF">KIH74_14575</name>
</gene>
<name>A0ABS5TGH8_9ACTN</name>
<accession>A0ABS5TGH8</accession>
<dbReference type="InterPro" id="IPR052893">
    <property type="entry name" value="TCS_response_regulator"/>
</dbReference>
<proteinExistence type="predicted"/>
<feature type="modified residue" description="4-aspartylphosphate" evidence="1">
    <location>
        <position position="66"/>
    </location>
</feature>
<evidence type="ECO:0000259" key="2">
    <source>
        <dbReference type="PROSITE" id="PS50110"/>
    </source>
</evidence>